<evidence type="ECO:0000259" key="13">
    <source>
        <dbReference type="PROSITE" id="PS50885"/>
    </source>
</evidence>
<sequence>MIAFVVLTALVLCTGIAAWTVWERLEKQVERIVDESLPAINGTYQLERATSYLLVLLLKLRDTRSNAEHQQLYSEITQNLNDIQHASVISSRTNNETPEQRLKFLALKQDVEFQAGLLNKQIKYEQAVQQLQKQIQWLHQDLVDDVAPLLQEVEWHLSGMLESSQEMPNFASAVKEFAILQDLTFKENELQQLVTEVIAQHYHQDLSSAFLFIGYKTEEIARLTNKLADYPSTVSYRQILSELIEQVKPDGPLHKLLQEDVANYQQLRAMEPRLDKAIAQYQLNIQQVVIDANNMLGQAGKTTQKMVTTGKIVMGLVVFLALTISIFVLVFLIGRRLVRRLNLLGQDLTRIAQGEFDFAISVTGRDEIGRMGENLRRFCEEIKKMEKTNALNLINNTHASLITCYPNGTIESVNPSAQALLAPYGLKTGQPLWYAFPGMASHLVEQQFIAGSELECSGCSECIVAIDNQGEPSYLHLFLRRYEQANSAKLIITITDVTRQELNARELSRQVEERTLALTQNNQQLAQEIEQRKRAQDELIQAAKMAVMGQAMTSLAHELNQPLSAMRTYIFTSRMCLQRGELNPLSQGLVKMEKLTLRMNHIISALRNFARKSSVESPRSAIELQEVATQAIVLLQARAKKDRCQLQNSLPTELVIYADNIQMEQVFVNLLVNSLDAVATTSQGCVTIDLLEKTDTRIRCAISDNGPGFSAELLPRLFTPFTTSKEIGLGLGLSICRSLLEKCDGEISLASNLNRGAMVILEFNAANDPVTTGA</sequence>
<dbReference type="GO" id="GO:0000155">
    <property type="term" value="F:phosphorelay sensor kinase activity"/>
    <property type="evidence" value="ECO:0007669"/>
    <property type="project" value="InterPro"/>
</dbReference>
<dbReference type="SMART" id="SM00304">
    <property type="entry name" value="HAMP"/>
    <property type="match status" value="1"/>
</dbReference>
<dbReference type="GO" id="GO:0007234">
    <property type="term" value="P:osmosensory signaling via phosphorelay pathway"/>
    <property type="evidence" value="ECO:0007669"/>
    <property type="project" value="TreeGrafter"/>
</dbReference>
<dbReference type="InterPro" id="IPR003660">
    <property type="entry name" value="HAMP_dom"/>
</dbReference>
<evidence type="ECO:0000256" key="6">
    <source>
        <dbReference type="ARBA" id="ARBA00022741"/>
    </source>
</evidence>
<dbReference type="Gene3D" id="3.30.565.10">
    <property type="entry name" value="Histidine kinase-like ATPase, C-terminal domain"/>
    <property type="match status" value="1"/>
</dbReference>
<keyword evidence="8" id="KW-0067">ATP-binding</keyword>
<dbReference type="AlphaFoldDB" id="A0A1B7HGZ9"/>
<organism evidence="14 15">
    <name type="scientific">Buttiauxella noackiae ATCC 51607</name>
    <dbReference type="NCBI Taxonomy" id="1354255"/>
    <lineage>
        <taxon>Bacteria</taxon>
        <taxon>Pseudomonadati</taxon>
        <taxon>Pseudomonadota</taxon>
        <taxon>Gammaproteobacteria</taxon>
        <taxon>Enterobacterales</taxon>
        <taxon>Enterobacteriaceae</taxon>
        <taxon>Buttiauxella</taxon>
    </lineage>
</organism>
<evidence type="ECO:0000256" key="4">
    <source>
        <dbReference type="ARBA" id="ARBA00022553"/>
    </source>
</evidence>
<protein>
    <recommendedName>
        <fullName evidence="3">histidine kinase</fullName>
        <ecNumber evidence="3">2.7.13.3</ecNumber>
    </recommendedName>
</protein>
<dbReference type="PANTHER" id="PTHR42878">
    <property type="entry name" value="TWO-COMPONENT HISTIDINE KINASE"/>
    <property type="match status" value="1"/>
</dbReference>
<keyword evidence="4" id="KW-0597">Phosphoprotein</keyword>
<keyword evidence="5 14" id="KW-0808">Transferase</keyword>
<feature type="domain" description="Histidine kinase" evidence="12">
    <location>
        <begin position="554"/>
        <end position="767"/>
    </location>
</feature>
<comment type="caution">
    <text evidence="14">The sequence shown here is derived from an EMBL/GenBank/DDBJ whole genome shotgun (WGS) entry which is preliminary data.</text>
</comment>
<dbReference type="InterPro" id="IPR004358">
    <property type="entry name" value="Sig_transdc_His_kin-like_C"/>
</dbReference>
<dbReference type="SMART" id="SM00387">
    <property type="entry name" value="HATPase_c"/>
    <property type="match status" value="1"/>
</dbReference>
<dbReference type="GO" id="GO:0030295">
    <property type="term" value="F:protein kinase activator activity"/>
    <property type="evidence" value="ECO:0007669"/>
    <property type="project" value="TreeGrafter"/>
</dbReference>
<dbReference type="PATRIC" id="fig|1354255.3.peg.4202"/>
<evidence type="ECO:0000256" key="3">
    <source>
        <dbReference type="ARBA" id="ARBA00012438"/>
    </source>
</evidence>
<dbReference type="PROSITE" id="PS50109">
    <property type="entry name" value="HIS_KIN"/>
    <property type="match status" value="1"/>
</dbReference>
<dbReference type="Gene3D" id="6.10.340.10">
    <property type="match status" value="1"/>
</dbReference>
<dbReference type="GO" id="GO:0000156">
    <property type="term" value="F:phosphorelay response regulator activity"/>
    <property type="evidence" value="ECO:0007669"/>
    <property type="project" value="TreeGrafter"/>
</dbReference>
<evidence type="ECO:0000256" key="11">
    <source>
        <dbReference type="SAM" id="Phobius"/>
    </source>
</evidence>
<dbReference type="InterPro" id="IPR005467">
    <property type="entry name" value="His_kinase_dom"/>
</dbReference>
<keyword evidence="6" id="KW-0547">Nucleotide-binding</keyword>
<dbReference type="EC" id="2.7.13.3" evidence="3"/>
<dbReference type="SUPFAM" id="SSF47384">
    <property type="entry name" value="Homodimeric domain of signal transducing histidine kinase"/>
    <property type="match status" value="1"/>
</dbReference>
<comment type="catalytic activity">
    <reaction evidence="1">
        <text>ATP + protein L-histidine = ADP + protein N-phospho-L-histidine.</text>
        <dbReference type="EC" id="2.7.13.3"/>
    </reaction>
</comment>
<dbReference type="SUPFAM" id="SSF55874">
    <property type="entry name" value="ATPase domain of HSP90 chaperone/DNA topoisomerase II/histidine kinase"/>
    <property type="match status" value="1"/>
</dbReference>
<feature type="coiled-coil region" evidence="10">
    <location>
        <begin position="518"/>
        <end position="546"/>
    </location>
</feature>
<dbReference type="PRINTS" id="PR00344">
    <property type="entry name" value="BCTRLSENSOR"/>
</dbReference>
<dbReference type="PROSITE" id="PS50885">
    <property type="entry name" value="HAMP"/>
    <property type="match status" value="1"/>
</dbReference>
<evidence type="ECO:0000313" key="14">
    <source>
        <dbReference type="EMBL" id="OAT14910.1"/>
    </source>
</evidence>
<dbReference type="PIRSF" id="PIRSF037119">
    <property type="entry name" value="STHK_PgtB"/>
    <property type="match status" value="1"/>
</dbReference>
<evidence type="ECO:0000256" key="8">
    <source>
        <dbReference type="ARBA" id="ARBA00022840"/>
    </source>
</evidence>
<dbReference type="InterPro" id="IPR003594">
    <property type="entry name" value="HATPase_dom"/>
</dbReference>
<keyword evidence="15" id="KW-1185">Reference proteome</keyword>
<evidence type="ECO:0000259" key="12">
    <source>
        <dbReference type="PROSITE" id="PS50109"/>
    </source>
</evidence>
<dbReference type="InterPro" id="IPR036890">
    <property type="entry name" value="HATPase_C_sf"/>
</dbReference>
<comment type="subcellular location">
    <subcellularLocation>
        <location evidence="2">Cell inner membrane</location>
        <topology evidence="2">Multi-pass membrane protein</topology>
    </subcellularLocation>
</comment>
<keyword evidence="11" id="KW-0812">Transmembrane</keyword>
<gene>
    <name evidence="14" type="ORF">M979_4085</name>
</gene>
<feature type="transmembrane region" description="Helical" evidence="11">
    <location>
        <begin position="312"/>
        <end position="333"/>
    </location>
</feature>
<dbReference type="RefSeq" id="WP_209439641.1">
    <property type="nucleotide sequence ID" value="NZ_LXEO01000066.1"/>
</dbReference>
<evidence type="ECO:0000256" key="5">
    <source>
        <dbReference type="ARBA" id="ARBA00022679"/>
    </source>
</evidence>
<keyword evidence="11" id="KW-1133">Transmembrane helix</keyword>
<dbReference type="GO" id="GO:0005524">
    <property type="term" value="F:ATP binding"/>
    <property type="evidence" value="ECO:0007669"/>
    <property type="project" value="UniProtKB-KW"/>
</dbReference>
<name>A0A1B7HGZ9_9ENTR</name>
<keyword evidence="11" id="KW-0472">Membrane</keyword>
<evidence type="ECO:0000256" key="9">
    <source>
        <dbReference type="ARBA" id="ARBA00023012"/>
    </source>
</evidence>
<dbReference type="Pfam" id="PF00672">
    <property type="entry name" value="HAMP"/>
    <property type="match status" value="1"/>
</dbReference>
<keyword evidence="7" id="KW-0418">Kinase</keyword>
<dbReference type="Pfam" id="PF02518">
    <property type="entry name" value="HATPase_c"/>
    <property type="match status" value="1"/>
</dbReference>
<proteinExistence type="predicted"/>
<dbReference type="PANTHER" id="PTHR42878:SF7">
    <property type="entry name" value="SENSOR HISTIDINE KINASE GLRK"/>
    <property type="match status" value="1"/>
</dbReference>
<keyword evidence="9" id="KW-0902">Two-component regulatory system</keyword>
<dbReference type="GO" id="GO:0005886">
    <property type="term" value="C:plasma membrane"/>
    <property type="evidence" value="ECO:0007669"/>
    <property type="project" value="UniProtKB-SubCell"/>
</dbReference>
<dbReference type="CDD" id="cd00082">
    <property type="entry name" value="HisKA"/>
    <property type="match status" value="1"/>
</dbReference>
<dbReference type="InterPro" id="IPR017116">
    <property type="entry name" value="Sig_transdc_His_kinase_PgtB"/>
</dbReference>
<dbReference type="InterPro" id="IPR050351">
    <property type="entry name" value="BphY/WalK/GraS-like"/>
</dbReference>
<dbReference type="SMART" id="SM00388">
    <property type="entry name" value="HisKA"/>
    <property type="match status" value="1"/>
</dbReference>
<dbReference type="InterPro" id="IPR036097">
    <property type="entry name" value="HisK_dim/P_sf"/>
</dbReference>
<dbReference type="EMBL" id="LXEO01000066">
    <property type="protein sequence ID" value="OAT14910.1"/>
    <property type="molecule type" value="Genomic_DNA"/>
</dbReference>
<feature type="domain" description="HAMP" evidence="13">
    <location>
        <begin position="335"/>
        <end position="387"/>
    </location>
</feature>
<dbReference type="InterPro" id="IPR003661">
    <property type="entry name" value="HisK_dim/P_dom"/>
</dbReference>
<dbReference type="Pfam" id="PF00512">
    <property type="entry name" value="HisKA"/>
    <property type="match status" value="1"/>
</dbReference>
<reference evidence="14 15" key="1">
    <citation type="submission" date="2016-04" db="EMBL/GenBank/DDBJ databases">
        <title>ATOL: Assembling a taxonomically balanced genome-scale reconstruction of the evolutionary history of the Enterobacteriaceae.</title>
        <authorList>
            <person name="Plunkett G.III."/>
            <person name="Neeno-Eckwall E.C."/>
            <person name="Glasner J.D."/>
            <person name="Perna N.T."/>
        </authorList>
    </citation>
    <scope>NUCLEOTIDE SEQUENCE [LARGE SCALE GENOMIC DNA]</scope>
    <source>
        <strain evidence="14 15">ATCC 51607</strain>
    </source>
</reference>
<dbReference type="Gene3D" id="1.10.287.130">
    <property type="match status" value="1"/>
</dbReference>
<evidence type="ECO:0000256" key="7">
    <source>
        <dbReference type="ARBA" id="ARBA00022777"/>
    </source>
</evidence>
<dbReference type="Proteomes" id="UP000078286">
    <property type="component" value="Unassembled WGS sequence"/>
</dbReference>
<evidence type="ECO:0000256" key="10">
    <source>
        <dbReference type="SAM" id="Coils"/>
    </source>
</evidence>
<evidence type="ECO:0000256" key="2">
    <source>
        <dbReference type="ARBA" id="ARBA00004429"/>
    </source>
</evidence>
<accession>A0A1B7HGZ9</accession>
<dbReference type="CDD" id="cd06225">
    <property type="entry name" value="HAMP"/>
    <property type="match status" value="1"/>
</dbReference>
<keyword evidence="10" id="KW-0175">Coiled coil</keyword>
<evidence type="ECO:0000256" key="1">
    <source>
        <dbReference type="ARBA" id="ARBA00000085"/>
    </source>
</evidence>
<dbReference type="SUPFAM" id="SSF158472">
    <property type="entry name" value="HAMP domain-like"/>
    <property type="match status" value="1"/>
</dbReference>
<evidence type="ECO:0000313" key="15">
    <source>
        <dbReference type="Proteomes" id="UP000078286"/>
    </source>
</evidence>